<proteinExistence type="predicted"/>
<protein>
    <submittedName>
        <fullName evidence="2">Uncharacterized protein</fullName>
    </submittedName>
</protein>
<evidence type="ECO:0000313" key="3">
    <source>
        <dbReference type="Proteomes" id="UP000179686"/>
    </source>
</evidence>
<keyword evidence="1" id="KW-0472">Membrane</keyword>
<evidence type="ECO:0000256" key="1">
    <source>
        <dbReference type="SAM" id="Phobius"/>
    </source>
</evidence>
<dbReference type="EMBL" id="MFUC01000025">
    <property type="protein sequence ID" value="OGI71697.1"/>
    <property type="molecule type" value="Genomic_DNA"/>
</dbReference>
<keyword evidence="1" id="KW-0812">Transmembrane</keyword>
<sequence length="128" mass="14570">MDNLAQDLNKAKGTPLSVFQNELSKFKDTQKHKNFMSMILPLTIVFLIVSSFLVYRYLTLKKETKLMNESLAAIIKTNEEILLKNKQEGVRVPDAVMGATYKTIEDTKLNGKYGISQEELDKIKNANQ</sequence>
<reference evidence="2 3" key="1">
    <citation type="journal article" date="2016" name="Nat. Commun.">
        <title>Thousands of microbial genomes shed light on interconnected biogeochemical processes in an aquifer system.</title>
        <authorList>
            <person name="Anantharaman K."/>
            <person name="Brown C.T."/>
            <person name="Hug L.A."/>
            <person name="Sharon I."/>
            <person name="Castelle C.J."/>
            <person name="Probst A.J."/>
            <person name="Thomas B.C."/>
            <person name="Singh A."/>
            <person name="Wilkins M.J."/>
            <person name="Karaoz U."/>
            <person name="Brodie E.L."/>
            <person name="Williams K.H."/>
            <person name="Hubbard S.S."/>
            <person name="Banfield J.F."/>
        </authorList>
    </citation>
    <scope>NUCLEOTIDE SEQUENCE [LARGE SCALE GENOMIC DNA]</scope>
</reference>
<feature type="transmembrane region" description="Helical" evidence="1">
    <location>
        <begin position="35"/>
        <end position="58"/>
    </location>
</feature>
<dbReference type="STRING" id="1801752.A3J61_02515"/>
<keyword evidence="1" id="KW-1133">Transmembrane helix</keyword>
<gene>
    <name evidence="2" type="ORF">A3J61_02515</name>
</gene>
<name>A0A1F6VPS3_9BACT</name>
<dbReference type="Proteomes" id="UP000179686">
    <property type="component" value="Unassembled WGS sequence"/>
</dbReference>
<accession>A0A1F6VPS3</accession>
<evidence type="ECO:0000313" key="2">
    <source>
        <dbReference type="EMBL" id="OGI71697.1"/>
    </source>
</evidence>
<organism evidence="2 3">
    <name type="scientific">Candidatus Nomurabacteria bacterium RIFCSPHIGHO2_02_FULL_38_15</name>
    <dbReference type="NCBI Taxonomy" id="1801752"/>
    <lineage>
        <taxon>Bacteria</taxon>
        <taxon>Candidatus Nomuraibacteriota</taxon>
    </lineage>
</organism>
<dbReference type="AlphaFoldDB" id="A0A1F6VPS3"/>
<comment type="caution">
    <text evidence="2">The sequence shown here is derived from an EMBL/GenBank/DDBJ whole genome shotgun (WGS) entry which is preliminary data.</text>
</comment>